<feature type="signal peptide" evidence="2">
    <location>
        <begin position="1"/>
        <end position="22"/>
    </location>
</feature>
<organism evidence="3 4">
    <name type="scientific">Agromyces intestinalis</name>
    <dbReference type="NCBI Taxonomy" id="2592652"/>
    <lineage>
        <taxon>Bacteria</taxon>
        <taxon>Bacillati</taxon>
        <taxon>Actinomycetota</taxon>
        <taxon>Actinomycetes</taxon>
        <taxon>Micrococcales</taxon>
        <taxon>Microbacteriaceae</taxon>
        <taxon>Agromyces</taxon>
    </lineage>
</organism>
<dbReference type="EMBL" id="CP043505">
    <property type="protein sequence ID" value="QEO14850.1"/>
    <property type="molecule type" value="Genomic_DNA"/>
</dbReference>
<feature type="region of interest" description="Disordered" evidence="1">
    <location>
        <begin position="22"/>
        <end position="42"/>
    </location>
</feature>
<evidence type="ECO:0000256" key="1">
    <source>
        <dbReference type="SAM" id="MobiDB-lite"/>
    </source>
</evidence>
<evidence type="ECO:0000313" key="4">
    <source>
        <dbReference type="Proteomes" id="UP000324678"/>
    </source>
</evidence>
<dbReference type="KEGG" id="ail:FLP10_10845"/>
<reference evidence="3 4" key="1">
    <citation type="submission" date="2019-09" db="EMBL/GenBank/DDBJ databases">
        <title>Genome sequencing of strain KACC 19306.</title>
        <authorList>
            <person name="Heo J."/>
            <person name="Kim S.-J."/>
            <person name="Kim J.-S."/>
            <person name="Hong S.-B."/>
            <person name="Kwon S.-W."/>
        </authorList>
    </citation>
    <scope>NUCLEOTIDE SEQUENCE [LARGE SCALE GENOMIC DNA]</scope>
    <source>
        <strain evidence="3 4">KACC 19306</strain>
    </source>
</reference>
<dbReference type="PROSITE" id="PS51257">
    <property type="entry name" value="PROKAR_LIPOPROTEIN"/>
    <property type="match status" value="1"/>
</dbReference>
<dbReference type="AlphaFoldDB" id="A0A5C1YHH0"/>
<sequence>MRPNAVVATTTLLLLALTACSAAPEPTPEPPTPAPTASTPPIEAALPYTCDDLVPGDLVAATLQGGDGTPVEPVPATYERFAFADLLLTGAGGLACSWRVGTGMPDYNGTDWAYLRVDVLPGGALAWTPEWAGDAPSTESREIAGVEASVAVGDSGWRISAPVGDAWLRATISAAGLTGSGSRFLGVDAAEMLDRLAVAASSAAEAVQAAPDRAAWQIAPLRDGEAACTGGLAEPGVVEAEQLDGASYTYALGLAATREITGFDDAVRVAARTFDCELVVDGFGPLPLVTIETARGLGDLFARIGEPDTDAAFVPLELADVPAGQHVDAAVRSAEDGPSSPVILRVGDTVYEINGDGAAAVAQAIVHQTY</sequence>
<keyword evidence="2" id="KW-0732">Signal</keyword>
<name>A0A5C1YHH0_9MICO</name>
<keyword evidence="4" id="KW-1185">Reference proteome</keyword>
<dbReference type="OrthoDB" id="5116378at2"/>
<dbReference type="RefSeq" id="WP_149160869.1">
    <property type="nucleotide sequence ID" value="NZ_CP043505.1"/>
</dbReference>
<feature type="chain" id="PRO_5023080981" evidence="2">
    <location>
        <begin position="23"/>
        <end position="370"/>
    </location>
</feature>
<proteinExistence type="predicted"/>
<evidence type="ECO:0000313" key="3">
    <source>
        <dbReference type="EMBL" id="QEO14850.1"/>
    </source>
</evidence>
<dbReference type="Proteomes" id="UP000324678">
    <property type="component" value="Chromosome"/>
</dbReference>
<feature type="compositionally biased region" description="Pro residues" evidence="1">
    <location>
        <begin position="25"/>
        <end position="34"/>
    </location>
</feature>
<evidence type="ECO:0000256" key="2">
    <source>
        <dbReference type="SAM" id="SignalP"/>
    </source>
</evidence>
<accession>A0A5C1YHH0</accession>
<gene>
    <name evidence="3" type="ORF">FLP10_10845</name>
</gene>
<protein>
    <submittedName>
        <fullName evidence="3">Uncharacterized protein</fullName>
    </submittedName>
</protein>